<protein>
    <submittedName>
        <fullName evidence="2">Uncharacterized protein</fullName>
    </submittedName>
</protein>
<feature type="compositionally biased region" description="Acidic residues" evidence="1">
    <location>
        <begin position="39"/>
        <end position="52"/>
    </location>
</feature>
<feature type="non-terminal residue" evidence="2">
    <location>
        <position position="1"/>
    </location>
</feature>
<name>A0A699WSR3_TANCI</name>
<feature type="region of interest" description="Disordered" evidence="1">
    <location>
        <begin position="28"/>
        <end position="107"/>
    </location>
</feature>
<evidence type="ECO:0000313" key="2">
    <source>
        <dbReference type="EMBL" id="GFD50527.1"/>
    </source>
</evidence>
<feature type="compositionally biased region" description="Basic and acidic residues" evidence="1">
    <location>
        <begin position="68"/>
        <end position="80"/>
    </location>
</feature>
<reference evidence="2" key="1">
    <citation type="journal article" date="2019" name="Sci. Rep.">
        <title>Draft genome of Tanacetum cinerariifolium, the natural source of mosquito coil.</title>
        <authorList>
            <person name="Yamashiro T."/>
            <person name="Shiraishi A."/>
            <person name="Satake H."/>
            <person name="Nakayama K."/>
        </authorList>
    </citation>
    <scope>NUCLEOTIDE SEQUENCE</scope>
</reference>
<dbReference type="EMBL" id="BKCJ011758429">
    <property type="protein sequence ID" value="GFD50527.1"/>
    <property type="molecule type" value="Genomic_DNA"/>
</dbReference>
<evidence type="ECO:0000256" key="1">
    <source>
        <dbReference type="SAM" id="MobiDB-lite"/>
    </source>
</evidence>
<organism evidence="2">
    <name type="scientific">Tanacetum cinerariifolium</name>
    <name type="common">Dalmatian daisy</name>
    <name type="synonym">Chrysanthemum cinerariifolium</name>
    <dbReference type="NCBI Taxonomy" id="118510"/>
    <lineage>
        <taxon>Eukaryota</taxon>
        <taxon>Viridiplantae</taxon>
        <taxon>Streptophyta</taxon>
        <taxon>Embryophyta</taxon>
        <taxon>Tracheophyta</taxon>
        <taxon>Spermatophyta</taxon>
        <taxon>Magnoliopsida</taxon>
        <taxon>eudicotyledons</taxon>
        <taxon>Gunneridae</taxon>
        <taxon>Pentapetalae</taxon>
        <taxon>asterids</taxon>
        <taxon>campanulids</taxon>
        <taxon>Asterales</taxon>
        <taxon>Asteraceae</taxon>
        <taxon>Asteroideae</taxon>
        <taxon>Anthemideae</taxon>
        <taxon>Anthemidinae</taxon>
        <taxon>Tanacetum</taxon>
    </lineage>
</organism>
<dbReference type="AlphaFoldDB" id="A0A699WSR3"/>
<comment type="caution">
    <text evidence="2">The sequence shown here is derived from an EMBL/GenBank/DDBJ whole genome shotgun (WGS) entry which is preliminary data.</text>
</comment>
<accession>A0A699WSR3</accession>
<sequence>AHPLSPTYVPDPMKLDEHVSVYVLESKHPEYHAPANDDIQVEDDEVDLEEDPREEHKPEDEDTMEPSKVSDETELFKEEEIVVTPSAPRHHRVRISVRPQTPMAAST</sequence>
<proteinExistence type="predicted"/>
<gene>
    <name evidence="2" type="ORF">Tci_922496</name>
</gene>